<dbReference type="Gene3D" id="3.40.710.10">
    <property type="entry name" value="DD-peptidase/beta-lactamase superfamily"/>
    <property type="match status" value="1"/>
</dbReference>
<dbReference type="HOGENOM" id="CLU_020027_2_0_1"/>
<dbReference type="PANTHER" id="PTHR46825:SF7">
    <property type="entry name" value="D-ALANYL-D-ALANINE CARBOXYPEPTIDASE"/>
    <property type="match status" value="1"/>
</dbReference>
<evidence type="ECO:0000313" key="3">
    <source>
        <dbReference type="EMBL" id="EFY88006.1"/>
    </source>
</evidence>
<dbReference type="eggNOG" id="ENOG502QQBX">
    <property type="taxonomic scope" value="Eukaryota"/>
</dbReference>
<evidence type="ECO:0000259" key="2">
    <source>
        <dbReference type="Pfam" id="PF00144"/>
    </source>
</evidence>
<protein>
    <submittedName>
        <fullName evidence="3">D-stereospecific peptide hydrolase</fullName>
    </submittedName>
</protein>
<dbReference type="InterPro" id="IPR012338">
    <property type="entry name" value="Beta-lactam/transpept-like"/>
</dbReference>
<organism evidence="4">
    <name type="scientific">Metarhizium acridum (strain CQMa 102)</name>
    <dbReference type="NCBI Taxonomy" id="655827"/>
    <lineage>
        <taxon>Eukaryota</taxon>
        <taxon>Fungi</taxon>
        <taxon>Dikarya</taxon>
        <taxon>Ascomycota</taxon>
        <taxon>Pezizomycotina</taxon>
        <taxon>Sordariomycetes</taxon>
        <taxon>Hypocreomycetidae</taxon>
        <taxon>Hypocreales</taxon>
        <taxon>Clavicipitaceae</taxon>
        <taxon>Metarhizium</taxon>
    </lineage>
</organism>
<dbReference type="EMBL" id="GL698518">
    <property type="protein sequence ID" value="EFY88006.1"/>
    <property type="molecule type" value="Genomic_DNA"/>
</dbReference>
<proteinExistence type="inferred from homology"/>
<dbReference type="GeneID" id="19250308"/>
<dbReference type="GO" id="GO:0016787">
    <property type="term" value="F:hydrolase activity"/>
    <property type="evidence" value="ECO:0007669"/>
    <property type="project" value="UniProtKB-KW"/>
</dbReference>
<name>E9E7Z9_METAQ</name>
<evidence type="ECO:0000256" key="1">
    <source>
        <dbReference type="ARBA" id="ARBA00038215"/>
    </source>
</evidence>
<dbReference type="InterPro" id="IPR050491">
    <property type="entry name" value="AmpC-like"/>
</dbReference>
<comment type="similarity">
    <text evidence="1">Belongs to the peptidase S12 family.</text>
</comment>
<gene>
    <name evidence="3" type="ORF">MAC_05997</name>
</gene>
<dbReference type="PANTHER" id="PTHR46825">
    <property type="entry name" value="D-ALANYL-D-ALANINE-CARBOXYPEPTIDASE/ENDOPEPTIDASE AMPH"/>
    <property type="match status" value="1"/>
</dbReference>
<evidence type="ECO:0000313" key="4">
    <source>
        <dbReference type="Proteomes" id="UP000002499"/>
    </source>
</evidence>
<dbReference type="Pfam" id="PF00144">
    <property type="entry name" value="Beta-lactamase"/>
    <property type="match status" value="1"/>
</dbReference>
<dbReference type="InterPro" id="IPR001466">
    <property type="entry name" value="Beta-lactam-related"/>
</dbReference>
<dbReference type="InParanoid" id="E9E7Z9"/>
<dbReference type="AlphaFoldDB" id="E9E7Z9"/>
<keyword evidence="4" id="KW-1185">Reference proteome</keyword>
<keyword evidence="3" id="KW-0378">Hydrolase</keyword>
<sequence>MPSKDDLLAKLTNILQTHISETSTPGLSAAILTPSTCHALTAGHANLQTPQPIQPSHLFGIGSITKVFTATVILQLIEEGKLNLSDTVSRYLSPETYANIDDAANASISQLLRHEAGIDSWEDDPEWIAHGRGRHLVPAHVWTKTEPLGYIRRPKKTAPKSGEWYYSNTNYTLLGLVIEKITANTAESEIRARVLEPLALGNIYLEGFEAARGHVPSRYHWVKDMFRSTAGICPSFPLVRSDLLDATTSNLSVEWTAGGMLSSASDLVKFGLALRDGKLLKPESLGTMKQWVGAATPGSEMGHGLFRMKFAGSGGSNYWNGHFGGVLGFTGGLWWAEDGDVVVGVFSNVGTMHAGSVAGSGAHVFVSTEFLGTARELADCDCGDV</sequence>
<accession>E9E7Z9</accession>
<dbReference type="OMA" id="RANRYEY"/>
<reference evidence="3 4" key="1">
    <citation type="journal article" date="2011" name="PLoS Genet.">
        <title>Genome sequencing and comparative transcriptomics of the model entomopathogenic fungi Metarhizium anisopliae and M. acridum.</title>
        <authorList>
            <person name="Gao Q."/>
            <person name="Jin K."/>
            <person name="Ying S.H."/>
            <person name="Zhang Y."/>
            <person name="Xiao G."/>
            <person name="Shang Y."/>
            <person name="Duan Z."/>
            <person name="Hu X."/>
            <person name="Xie X.Q."/>
            <person name="Zhou G."/>
            <person name="Peng G."/>
            <person name="Luo Z."/>
            <person name="Huang W."/>
            <person name="Wang B."/>
            <person name="Fang W."/>
            <person name="Wang S."/>
            <person name="Zhong Y."/>
            <person name="Ma L.J."/>
            <person name="St Leger R.J."/>
            <person name="Zhao G.P."/>
            <person name="Pei Y."/>
            <person name="Feng M.G."/>
            <person name="Xia Y."/>
            <person name="Wang C."/>
        </authorList>
    </citation>
    <scope>NUCLEOTIDE SEQUENCE [LARGE SCALE GENOMIC DNA]</scope>
    <source>
        <strain evidence="3 4">CQMa 102</strain>
    </source>
</reference>
<dbReference type="KEGG" id="maw:19250308"/>
<dbReference type="Proteomes" id="UP000002499">
    <property type="component" value="Unassembled WGS sequence"/>
</dbReference>
<dbReference type="OrthoDB" id="10250282at2759"/>
<dbReference type="SUPFAM" id="SSF56601">
    <property type="entry name" value="beta-lactamase/transpeptidase-like"/>
    <property type="match status" value="1"/>
</dbReference>
<feature type="domain" description="Beta-lactamase-related" evidence="2">
    <location>
        <begin position="15"/>
        <end position="350"/>
    </location>
</feature>